<evidence type="ECO:0000313" key="2">
    <source>
        <dbReference type="Proteomes" id="UP001468095"/>
    </source>
</evidence>
<gene>
    <name evidence="1" type="ORF">AABB92_20860</name>
</gene>
<evidence type="ECO:0000313" key="1">
    <source>
        <dbReference type="EMBL" id="MEL7698096.1"/>
    </source>
</evidence>
<proteinExistence type="predicted"/>
<name>A0ABU9MSV1_9GAMM</name>
<dbReference type="EMBL" id="JBCGBG010000008">
    <property type="protein sequence ID" value="MEL7698096.1"/>
    <property type="molecule type" value="Genomic_DNA"/>
</dbReference>
<reference evidence="1 2" key="1">
    <citation type="submission" date="2024-04" db="EMBL/GenBank/DDBJ databases">
        <authorList>
            <person name="Suleimanova A.D."/>
            <person name="Pudova D.S."/>
            <person name="Shagimardanova E.I."/>
            <person name="Sharipova M.R."/>
        </authorList>
    </citation>
    <scope>NUCLEOTIDE SEQUENCE [LARGE SCALE GENOMIC DNA]</scope>
    <source>
        <strain evidence="1 2">3.1</strain>
    </source>
</reference>
<accession>A0ABU9MSV1</accession>
<comment type="caution">
    <text evidence="1">The sequence shown here is derived from an EMBL/GenBank/DDBJ whole genome shotgun (WGS) entry which is preliminary data.</text>
</comment>
<sequence>MEIYEALKTLFNSGDVLGNVSDAMKHSYIDRIDRMEAQYQKAGASGSFNADHASACMMISYPLSTTTFACCPAFKPCIFHSWYLLYPVVSTQCTLMAMIRNEKSGHDCYFTDNNEAQNRCSLS</sequence>
<dbReference type="Proteomes" id="UP001468095">
    <property type="component" value="Unassembled WGS sequence"/>
</dbReference>
<keyword evidence="2" id="KW-1185">Reference proteome</keyword>
<organism evidence="1 2">
    <name type="scientific">Pantoea brenneri</name>
    <dbReference type="NCBI Taxonomy" id="472694"/>
    <lineage>
        <taxon>Bacteria</taxon>
        <taxon>Pseudomonadati</taxon>
        <taxon>Pseudomonadota</taxon>
        <taxon>Gammaproteobacteria</taxon>
        <taxon>Enterobacterales</taxon>
        <taxon>Erwiniaceae</taxon>
        <taxon>Pantoea</taxon>
    </lineage>
</organism>
<protein>
    <submittedName>
        <fullName evidence="1">Uncharacterized protein</fullName>
    </submittedName>
</protein>